<name>F1KSC1_ASCSU</name>
<dbReference type="PROSITE" id="PS50081">
    <property type="entry name" value="ZF_DAG_PE_2"/>
    <property type="match status" value="1"/>
</dbReference>
<feature type="domain" description="Protein kinase" evidence="17">
    <location>
        <begin position="461"/>
        <end position="730"/>
    </location>
</feature>
<dbReference type="InterPro" id="IPR051681">
    <property type="entry name" value="Ser/Thr_Kinases-Pseudokinases"/>
</dbReference>
<feature type="domain" description="RBD" evidence="19">
    <location>
        <begin position="56"/>
        <end position="132"/>
    </location>
</feature>
<dbReference type="SMART" id="SM00109">
    <property type="entry name" value="C1"/>
    <property type="match status" value="1"/>
</dbReference>
<feature type="region of interest" description="Disordered" evidence="16">
    <location>
        <begin position="348"/>
        <end position="448"/>
    </location>
</feature>
<dbReference type="FunFam" id="3.30.200.20:FF:000024">
    <property type="entry name" value="B-Raf proto-oncogene serine/threonine-protein kinase"/>
    <property type="match status" value="1"/>
</dbReference>
<dbReference type="Gene3D" id="3.30.200.20">
    <property type="entry name" value="Phosphorylase Kinase, domain 1"/>
    <property type="match status" value="1"/>
</dbReference>
<dbReference type="GO" id="GO:0005524">
    <property type="term" value="F:ATP binding"/>
    <property type="evidence" value="ECO:0007669"/>
    <property type="project" value="UniProtKB-UniRule"/>
</dbReference>
<feature type="binding site" evidence="15">
    <location>
        <position position="488"/>
    </location>
    <ligand>
        <name>ATP</name>
        <dbReference type="ChEBI" id="CHEBI:30616"/>
    </ligand>
</feature>
<dbReference type="Gene3D" id="3.10.20.90">
    <property type="entry name" value="Phosphatidylinositol 3-kinase Catalytic Subunit, Chain A, domain 1"/>
    <property type="match status" value="1"/>
</dbReference>
<dbReference type="GO" id="GO:0051321">
    <property type="term" value="P:meiotic cell cycle"/>
    <property type="evidence" value="ECO:0007669"/>
    <property type="project" value="UniProtKB-KW"/>
</dbReference>
<evidence type="ECO:0000313" key="20">
    <source>
        <dbReference type="EMBL" id="ADY40775.1"/>
    </source>
</evidence>
<keyword evidence="10" id="KW-0896">Oogenesis</keyword>
<dbReference type="Pfam" id="PF07714">
    <property type="entry name" value="PK_Tyr_Ser-Thr"/>
    <property type="match status" value="1"/>
</dbReference>
<protein>
    <recommendedName>
        <fullName evidence="13">Raf homolog serine/threonine-protein kinase</fullName>
        <ecNumber evidence="2">2.7.11.1</ecNumber>
    </recommendedName>
    <alternativeName>
        <fullName evidence="14">Abnormal cell lineage protein 45</fullName>
    </alternativeName>
</protein>
<dbReference type="SMART" id="SM00455">
    <property type="entry name" value="RBD"/>
    <property type="match status" value="1"/>
</dbReference>
<dbReference type="InterPro" id="IPR000719">
    <property type="entry name" value="Prot_kinase_dom"/>
</dbReference>
<dbReference type="InterPro" id="IPR003116">
    <property type="entry name" value="RBD_dom"/>
</dbReference>
<evidence type="ECO:0000256" key="14">
    <source>
        <dbReference type="ARBA" id="ARBA00079172"/>
    </source>
</evidence>
<evidence type="ECO:0000256" key="3">
    <source>
        <dbReference type="ARBA" id="ARBA00022527"/>
    </source>
</evidence>
<evidence type="ECO:0000256" key="12">
    <source>
        <dbReference type="ARBA" id="ARBA00064215"/>
    </source>
</evidence>
<dbReference type="Pfam" id="PF00130">
    <property type="entry name" value="C1_1"/>
    <property type="match status" value="1"/>
</dbReference>
<dbReference type="EMBL" id="JI165066">
    <property type="protein sequence ID" value="ADY40775.1"/>
    <property type="molecule type" value="mRNA"/>
</dbReference>
<dbReference type="SUPFAM" id="SSF56112">
    <property type="entry name" value="Protein kinase-like (PK-like)"/>
    <property type="match status" value="1"/>
</dbReference>
<dbReference type="SUPFAM" id="SSF54236">
    <property type="entry name" value="Ubiquitin-like"/>
    <property type="match status" value="1"/>
</dbReference>
<feature type="region of interest" description="Disordered" evidence="16">
    <location>
        <begin position="294"/>
        <end position="336"/>
    </location>
</feature>
<evidence type="ECO:0000256" key="9">
    <source>
        <dbReference type="ARBA" id="ARBA00022840"/>
    </source>
</evidence>
<comment type="subunit">
    <text evidence="12">Interacts with cdf-1 in a zinc-dependent manner which promotes its activity.</text>
</comment>
<dbReference type="InterPro" id="IPR029071">
    <property type="entry name" value="Ubiquitin-like_domsf"/>
</dbReference>
<keyword evidence="5" id="KW-0479">Metal-binding</keyword>
<keyword evidence="10" id="KW-0221">Differentiation</keyword>
<keyword evidence="6 15" id="KW-0547">Nucleotide-binding</keyword>
<dbReference type="InterPro" id="IPR017441">
    <property type="entry name" value="Protein_kinase_ATP_BS"/>
</dbReference>
<evidence type="ECO:0000259" key="18">
    <source>
        <dbReference type="PROSITE" id="PS50081"/>
    </source>
</evidence>
<feature type="compositionally biased region" description="Polar residues" evidence="16">
    <location>
        <begin position="294"/>
        <end position="305"/>
    </location>
</feature>
<dbReference type="CDD" id="cd14062">
    <property type="entry name" value="STKc_Raf"/>
    <property type="match status" value="1"/>
</dbReference>
<evidence type="ECO:0000256" key="11">
    <source>
        <dbReference type="ARBA" id="ARBA00023254"/>
    </source>
</evidence>
<feature type="compositionally biased region" description="Polar residues" evidence="16">
    <location>
        <begin position="10"/>
        <end position="28"/>
    </location>
</feature>
<evidence type="ECO:0000256" key="13">
    <source>
        <dbReference type="ARBA" id="ARBA00070327"/>
    </source>
</evidence>
<keyword evidence="4" id="KW-0808">Transferase</keyword>
<dbReference type="GO" id="GO:0006950">
    <property type="term" value="P:response to stress"/>
    <property type="evidence" value="ECO:0007669"/>
    <property type="project" value="UniProtKB-ARBA"/>
</dbReference>
<evidence type="ECO:0000256" key="15">
    <source>
        <dbReference type="PROSITE-ProRule" id="PRU10141"/>
    </source>
</evidence>
<dbReference type="GO" id="GO:0046872">
    <property type="term" value="F:metal ion binding"/>
    <property type="evidence" value="ECO:0007669"/>
    <property type="project" value="UniProtKB-KW"/>
</dbReference>
<dbReference type="GO" id="GO:0004709">
    <property type="term" value="F:MAP kinase kinase kinase activity"/>
    <property type="evidence" value="ECO:0007669"/>
    <property type="project" value="TreeGrafter"/>
</dbReference>
<feature type="compositionally biased region" description="Low complexity" evidence="16">
    <location>
        <begin position="358"/>
        <end position="383"/>
    </location>
</feature>
<organism evidence="20">
    <name type="scientific">Ascaris suum</name>
    <name type="common">Pig roundworm</name>
    <name type="synonym">Ascaris lumbricoides</name>
    <dbReference type="NCBI Taxonomy" id="6253"/>
    <lineage>
        <taxon>Eukaryota</taxon>
        <taxon>Metazoa</taxon>
        <taxon>Ecdysozoa</taxon>
        <taxon>Nematoda</taxon>
        <taxon>Chromadorea</taxon>
        <taxon>Rhabditida</taxon>
        <taxon>Spirurina</taxon>
        <taxon>Ascaridomorpha</taxon>
        <taxon>Ascaridoidea</taxon>
        <taxon>Ascarididae</taxon>
        <taxon>Ascaris</taxon>
    </lineage>
</organism>
<dbReference type="EC" id="2.7.11.1" evidence="2"/>
<dbReference type="Pfam" id="PF02196">
    <property type="entry name" value="RBD"/>
    <property type="match status" value="1"/>
</dbReference>
<reference evidence="20" key="1">
    <citation type="journal article" date="2011" name="Genome Res.">
        <title>Deep small RNA sequencing from the nematode Ascaris reveals conservation, functional diversification, and novel developmental profiles.</title>
        <authorList>
            <person name="Wang J."/>
            <person name="Czech B."/>
            <person name="Crunk A."/>
            <person name="Wallace A."/>
            <person name="Mitreva M."/>
            <person name="Hannon G.J."/>
            <person name="Davis R.E."/>
        </authorList>
    </citation>
    <scope>NUCLEOTIDE SEQUENCE</scope>
</reference>
<evidence type="ECO:0000256" key="2">
    <source>
        <dbReference type="ARBA" id="ARBA00012513"/>
    </source>
</evidence>
<proteinExistence type="evidence at transcript level"/>
<feature type="compositionally biased region" description="Basic and acidic residues" evidence="16">
    <location>
        <begin position="429"/>
        <end position="448"/>
    </location>
</feature>
<evidence type="ECO:0000256" key="10">
    <source>
        <dbReference type="ARBA" id="ARBA00022943"/>
    </source>
</evidence>
<evidence type="ECO:0000259" key="17">
    <source>
        <dbReference type="PROSITE" id="PS50011"/>
    </source>
</evidence>
<dbReference type="PROSITE" id="PS50898">
    <property type="entry name" value="RBD"/>
    <property type="match status" value="1"/>
</dbReference>
<evidence type="ECO:0000259" key="19">
    <source>
        <dbReference type="PROSITE" id="PS50898"/>
    </source>
</evidence>
<dbReference type="InterPro" id="IPR046349">
    <property type="entry name" value="C1-like_sf"/>
</dbReference>
<dbReference type="SMART" id="SM00220">
    <property type="entry name" value="S_TKc"/>
    <property type="match status" value="1"/>
</dbReference>
<dbReference type="Gene3D" id="1.10.510.10">
    <property type="entry name" value="Transferase(Phosphotransferase) domain 1"/>
    <property type="match status" value="1"/>
</dbReference>
<dbReference type="InterPro" id="IPR011009">
    <property type="entry name" value="Kinase-like_dom_sf"/>
</dbReference>
<evidence type="ECO:0000256" key="7">
    <source>
        <dbReference type="ARBA" id="ARBA00022777"/>
    </source>
</evidence>
<keyword evidence="3" id="KW-0723">Serine/threonine-protein kinase</keyword>
<comment type="similarity">
    <text evidence="1">Belongs to the protein kinase superfamily. TKL Ser/Thr protein kinase family. RAF subfamily.</text>
</comment>
<feature type="region of interest" description="Disordered" evidence="16">
    <location>
        <begin position="1"/>
        <end position="49"/>
    </location>
</feature>
<keyword evidence="11" id="KW-0469">Meiosis</keyword>
<keyword evidence="8" id="KW-0862">Zinc</keyword>
<keyword evidence="9 15" id="KW-0067">ATP-binding</keyword>
<evidence type="ECO:0000256" key="1">
    <source>
        <dbReference type="ARBA" id="ARBA00010507"/>
    </source>
</evidence>
<feature type="compositionally biased region" description="Polar residues" evidence="16">
    <location>
        <begin position="37"/>
        <end position="49"/>
    </location>
</feature>
<dbReference type="GO" id="GO:0048477">
    <property type="term" value="P:oogenesis"/>
    <property type="evidence" value="ECO:0007669"/>
    <property type="project" value="UniProtKB-KW"/>
</dbReference>
<keyword evidence="7 20" id="KW-0418">Kinase</keyword>
<dbReference type="CDD" id="cd20811">
    <property type="entry name" value="C1_Raf"/>
    <property type="match status" value="1"/>
</dbReference>
<dbReference type="PANTHER" id="PTHR44329">
    <property type="entry name" value="SERINE/THREONINE-PROTEIN KINASE TNNI3K-RELATED"/>
    <property type="match status" value="1"/>
</dbReference>
<sequence>MSLTGEPLEGSSSFTVGQSHSPLLSRSSPIPGGDTYGTRSRGSSPPCTSPKRLNSSLILLHLPFNQHSKLEVKPGVLVRDAIAKILEKRAILPQMCNVCIGADPSSPRIDLGMDLETLNSLLEEKELWVHSAYLSILVSIQHSFVRKTFLTVAFCDVCRKQIWLQGYRCELCQFKFHQKCGSKVPNYCDRMQQIPHDVHMANKLRDFCEQHGGPNAALVAEIIQHFQSPNAEANSSRHSGGISRQQAVRLPARNDVPVAINESSRDRSSSAPNIYEITKDESLLEAKVMDVLSGNSHTNAPSSEGVSYGAPSPSNRAAGVAHKRGLGIASPSGASRDWHTCAFRRSTNRLQPFGGGSSTFASSPTSTSSSPPPASCSSSGAAADRPSALSPTPPQSAPPQKSIGFPRFRSKSPSDKAILRGAAAPSSKSSDRLGDSHDADNKEKVKQRMSMEDWEIDSSLVTYNKKIGSGSFGTVYGGSYFGKVAIKKLNVGEPSPAQLQAFKNEVAVLKKTRHANVLLFMGWIREPDLAIVTQWCEGSSLYRHIHVIEPRIDFEMSSIIDICKQIAQGMNYLHSRHIIHRDLKTNNIFLTEDGTVKIGDFGLATVKTRWSGSHQNQQPTGSILWMAPEVIRMQDANPYTTLSDVYSFGICLYELLTGSLPYTHINSRDQILFMVGRGYLKPDLTKVRRDTPKILHLLLERCIKFTREERPEFEQVLRYLERASADLPRLKRSVSEPQLHRTRFEPNDFTMQLQSPNTPQLPAAANFPLFSAYNLSEHL</sequence>
<dbReference type="InterPro" id="IPR008271">
    <property type="entry name" value="Ser/Thr_kinase_AS"/>
</dbReference>
<dbReference type="PROSITE" id="PS00107">
    <property type="entry name" value="PROTEIN_KINASE_ATP"/>
    <property type="match status" value="1"/>
</dbReference>
<dbReference type="Gene3D" id="3.30.60.20">
    <property type="match status" value="1"/>
</dbReference>
<evidence type="ECO:0000256" key="4">
    <source>
        <dbReference type="ARBA" id="ARBA00022679"/>
    </source>
</evidence>
<dbReference type="PANTHER" id="PTHR44329:SF262">
    <property type="entry name" value="RAF HOMOLOG SERINE_THREONINE-PROTEIN KINASE RAF"/>
    <property type="match status" value="1"/>
</dbReference>
<dbReference type="InterPro" id="IPR001245">
    <property type="entry name" value="Ser-Thr/Tyr_kinase_cat_dom"/>
</dbReference>
<accession>F1KSC1</accession>
<evidence type="ECO:0000256" key="8">
    <source>
        <dbReference type="ARBA" id="ARBA00022833"/>
    </source>
</evidence>
<dbReference type="PROSITE" id="PS00108">
    <property type="entry name" value="PROTEIN_KINASE_ST"/>
    <property type="match status" value="1"/>
</dbReference>
<dbReference type="InterPro" id="IPR002219">
    <property type="entry name" value="PKC_DAG/PE"/>
</dbReference>
<dbReference type="PROSITE" id="PS00479">
    <property type="entry name" value="ZF_DAG_PE_1"/>
    <property type="match status" value="1"/>
</dbReference>
<dbReference type="AlphaFoldDB" id="F1KSC1"/>
<feature type="domain" description="Phorbol-ester/DAG-type" evidence="18">
    <location>
        <begin position="141"/>
        <end position="188"/>
    </location>
</feature>
<dbReference type="SUPFAM" id="SSF57889">
    <property type="entry name" value="Cysteine-rich domain"/>
    <property type="match status" value="1"/>
</dbReference>
<evidence type="ECO:0000256" key="16">
    <source>
        <dbReference type="SAM" id="MobiDB-lite"/>
    </source>
</evidence>
<dbReference type="PROSITE" id="PS50011">
    <property type="entry name" value="PROTEIN_KINASE_DOM"/>
    <property type="match status" value="1"/>
</dbReference>
<evidence type="ECO:0000256" key="6">
    <source>
        <dbReference type="ARBA" id="ARBA00022741"/>
    </source>
</evidence>
<evidence type="ECO:0000256" key="5">
    <source>
        <dbReference type="ARBA" id="ARBA00022723"/>
    </source>
</evidence>